<organism evidence="2 3">
    <name type="scientific">Georgenia halotolerans</name>
    <dbReference type="NCBI Taxonomy" id="3028317"/>
    <lineage>
        <taxon>Bacteria</taxon>
        <taxon>Bacillati</taxon>
        <taxon>Actinomycetota</taxon>
        <taxon>Actinomycetes</taxon>
        <taxon>Micrococcales</taxon>
        <taxon>Bogoriellaceae</taxon>
        <taxon>Georgenia</taxon>
    </lineage>
</organism>
<dbReference type="InterPro" id="IPR008979">
    <property type="entry name" value="Galactose-bd-like_sf"/>
</dbReference>
<protein>
    <submittedName>
        <fullName evidence="2">Uncharacterized protein</fullName>
    </submittedName>
</protein>
<dbReference type="InterPro" id="IPR013783">
    <property type="entry name" value="Ig-like_fold"/>
</dbReference>
<feature type="non-terminal residue" evidence="2">
    <location>
        <position position="1028"/>
    </location>
</feature>
<accession>A0ABT5TWB3</accession>
<name>A0ABT5TWB3_9MICO</name>
<comment type="caution">
    <text evidence="2">The sequence shown here is derived from an EMBL/GenBank/DDBJ whole genome shotgun (WGS) entry which is preliminary data.</text>
</comment>
<evidence type="ECO:0000313" key="3">
    <source>
        <dbReference type="Proteomes" id="UP001165561"/>
    </source>
</evidence>
<dbReference type="Proteomes" id="UP001165561">
    <property type="component" value="Unassembled WGS sequence"/>
</dbReference>
<keyword evidence="3" id="KW-1185">Reference proteome</keyword>
<evidence type="ECO:0000256" key="1">
    <source>
        <dbReference type="SAM" id="MobiDB-lite"/>
    </source>
</evidence>
<reference evidence="2" key="1">
    <citation type="submission" date="2023-02" db="EMBL/GenBank/DDBJ databases">
        <title>Georgenia sp.10Sc9-8, isolated from a soil sample collected from the Taklamakan desert.</title>
        <authorList>
            <person name="Liu S."/>
        </authorList>
    </citation>
    <scope>NUCLEOTIDE SEQUENCE</scope>
    <source>
        <strain evidence="2">10Sc9-8</strain>
    </source>
</reference>
<dbReference type="Gene3D" id="2.60.120.430">
    <property type="entry name" value="Galactose-binding lectin"/>
    <property type="match status" value="3"/>
</dbReference>
<dbReference type="Gene3D" id="2.60.40.10">
    <property type="entry name" value="Immunoglobulins"/>
    <property type="match status" value="1"/>
</dbReference>
<feature type="region of interest" description="Disordered" evidence="1">
    <location>
        <begin position="167"/>
        <end position="189"/>
    </location>
</feature>
<dbReference type="SUPFAM" id="SSF49785">
    <property type="entry name" value="Galactose-binding domain-like"/>
    <property type="match status" value="3"/>
</dbReference>
<proteinExistence type="predicted"/>
<feature type="non-terminal residue" evidence="2">
    <location>
        <position position="1"/>
    </location>
</feature>
<gene>
    <name evidence="2" type="ORF">PU560_07595</name>
</gene>
<dbReference type="EMBL" id="JARACI010000851">
    <property type="protein sequence ID" value="MDD9206330.1"/>
    <property type="molecule type" value="Genomic_DNA"/>
</dbReference>
<sequence length="1028" mass="108520">GTEGERNTVAQIDTSGYQSLLPPITEGGATSFDPGDAEFGLFYYSQNFGRHGFTEDRLNSPASAAHRARIYPAQDRSGTPMANSYIVAFEDASNGDYQDYVFLVTGLRPVGAEPEPTGDAVRVNFSDATAALPTGYLRDHGQPFGPRTGSDQGEGLSYGWLEQGTDAPIDLSVGGSTPGNGRDRNTSQPDQRLDTLMHMQSEDLVVDGGTFNGTAAYGYWEIALADGDYRVTVAAGDPTVNSDPESHAINLEGEQAVAPFEPTGTVGADTRHEVVTTDVTVTDGALTVDAEGGTNTKINYIDIVPLTDDGGPDDGDNPSDGADVKVNFQTAAAPTPSGWTADTGLAYDADRGFGWLDADTNQPVDRATSMRYRTAPTPGITYPDGDVTQQTFSLMQNDAVTDITNGTWEYDLDNGTYEVAVAVGEPGYLDSTHGVAAEGQPVITGFVPTGTAPFQTGVQDVEVTDGKLTITANGENTKIAWVSITGENVDPVDPVDPPTGGAVQVNFGPTTAPSPEGWTREPGVAFSEGRGFGWLDADTGQPVDRQVATRHRTTPEAGIAFPSDEKLTTFAFLDNDTQDYTNGTWELALPNGQYQVELAVGDANYTDSTHGVAVEGVGVIDGYQPTGAEPFGTGSAAVTVQDGRLTMTNTGTNTKVNWIRVTGENLNQPAVDLTAGDVALGSSYIGGPVDVEVTATPAGDATIESLTYTVNGGEAQDYTGPISLETEGTYVLEVTAVDSEDRTTVREVTLEIMDVGGTVELYNQQVTRQDGEPIPGMSEDWVALHRINSNTNAHQVIDEAVVDLSNTGEKDLYVGQLELTGPNASAFTLTGVPEAPFTLAPGESQPITVEFTTTSGNKGIRSAQISMTTSDPENPTPVIQVRGAYMTSPEGGNEISLNQVSALYGWTQDIGNLSNGDEMRDTPLNGDEVRSFQWTRADDSKPVTVRQLAAFHGCCGQTETVNIAGSTATHHGDYGQSILPLNNALSGPTQLTANPNGNFGIVVSGQSTNNSNYMAVKTWPVIDRDGEP</sequence>
<evidence type="ECO:0000313" key="2">
    <source>
        <dbReference type="EMBL" id="MDD9206330.1"/>
    </source>
</evidence>